<dbReference type="InterPro" id="IPR027417">
    <property type="entry name" value="P-loop_NTPase"/>
</dbReference>
<comment type="subcellular location">
    <subcellularLocation>
        <location evidence="1">Nucleus</location>
    </subcellularLocation>
</comment>
<evidence type="ECO:0000313" key="9">
    <source>
        <dbReference type="Proteomes" id="UP000327013"/>
    </source>
</evidence>
<proteinExistence type="inferred from homology"/>
<protein>
    <submittedName>
        <fullName evidence="8">Uncharacterized protein</fullName>
    </submittedName>
</protein>
<dbReference type="GO" id="GO:0000077">
    <property type="term" value="P:DNA damage checkpoint signaling"/>
    <property type="evidence" value="ECO:0007669"/>
    <property type="project" value="TreeGrafter"/>
</dbReference>
<accession>A0A5N6QZF1</accession>
<keyword evidence="9" id="KW-1185">Reference proteome</keyword>
<comment type="similarity">
    <text evidence="2">Belongs to the rad17/RAD24 family.</text>
</comment>
<dbReference type="OrthoDB" id="1750028at2759"/>
<name>A0A5N6QZF1_9ROSI</name>
<dbReference type="GO" id="GO:0003682">
    <property type="term" value="F:chromatin binding"/>
    <property type="evidence" value="ECO:0007669"/>
    <property type="project" value="TreeGrafter"/>
</dbReference>
<keyword evidence="7" id="KW-0131">Cell cycle</keyword>
<dbReference type="Proteomes" id="UP000327013">
    <property type="component" value="Chromosome 3"/>
</dbReference>
<dbReference type="GO" id="GO:0033314">
    <property type="term" value="P:mitotic DNA replication checkpoint signaling"/>
    <property type="evidence" value="ECO:0007669"/>
    <property type="project" value="TreeGrafter"/>
</dbReference>
<organism evidence="8 9">
    <name type="scientific">Carpinus fangiana</name>
    <dbReference type="NCBI Taxonomy" id="176857"/>
    <lineage>
        <taxon>Eukaryota</taxon>
        <taxon>Viridiplantae</taxon>
        <taxon>Streptophyta</taxon>
        <taxon>Embryophyta</taxon>
        <taxon>Tracheophyta</taxon>
        <taxon>Spermatophyta</taxon>
        <taxon>Magnoliopsida</taxon>
        <taxon>eudicotyledons</taxon>
        <taxon>Gunneridae</taxon>
        <taxon>Pentapetalae</taxon>
        <taxon>rosids</taxon>
        <taxon>fabids</taxon>
        <taxon>Fagales</taxon>
        <taxon>Betulaceae</taxon>
        <taxon>Carpinus</taxon>
    </lineage>
</organism>
<keyword evidence="4" id="KW-0227">DNA damage</keyword>
<evidence type="ECO:0000256" key="6">
    <source>
        <dbReference type="ARBA" id="ARBA00023242"/>
    </source>
</evidence>
<keyword evidence="6" id="KW-0539">Nucleus</keyword>
<evidence type="ECO:0000256" key="2">
    <source>
        <dbReference type="ARBA" id="ARBA00006168"/>
    </source>
</evidence>
<evidence type="ECO:0000256" key="7">
    <source>
        <dbReference type="ARBA" id="ARBA00023306"/>
    </source>
</evidence>
<dbReference type="GO" id="GO:0005524">
    <property type="term" value="F:ATP binding"/>
    <property type="evidence" value="ECO:0007669"/>
    <property type="project" value="UniProtKB-KW"/>
</dbReference>
<dbReference type="EMBL" id="CM017323">
    <property type="protein sequence ID" value="KAE8022899.1"/>
    <property type="molecule type" value="Genomic_DNA"/>
</dbReference>
<evidence type="ECO:0000313" key="8">
    <source>
        <dbReference type="EMBL" id="KAE8022899.1"/>
    </source>
</evidence>
<evidence type="ECO:0000256" key="3">
    <source>
        <dbReference type="ARBA" id="ARBA00022741"/>
    </source>
</evidence>
<gene>
    <name evidence="8" type="ORF">FH972_008660</name>
</gene>
<dbReference type="GO" id="GO:0005634">
    <property type="term" value="C:nucleus"/>
    <property type="evidence" value="ECO:0007669"/>
    <property type="project" value="UniProtKB-SubCell"/>
</dbReference>
<evidence type="ECO:0000256" key="5">
    <source>
        <dbReference type="ARBA" id="ARBA00022840"/>
    </source>
</evidence>
<dbReference type="PANTHER" id="PTHR12172:SF1">
    <property type="entry name" value="P-LOOP CONTAINING NUCLEOSIDE TRIPHOSPHATE HYDROLASES SUPERFAMILY PROTEIN"/>
    <property type="match status" value="1"/>
</dbReference>
<keyword evidence="5" id="KW-0067">ATP-binding</keyword>
<sequence>MMSYYASPGNQLEGSLWTYKYKPKKATEVCGNDEAVKFLSDWLRLWHARSFHDTD</sequence>
<dbReference type="GO" id="GO:0003689">
    <property type="term" value="F:DNA clamp loader activity"/>
    <property type="evidence" value="ECO:0007669"/>
    <property type="project" value="TreeGrafter"/>
</dbReference>
<reference evidence="8 9" key="1">
    <citation type="submission" date="2019-06" db="EMBL/GenBank/DDBJ databases">
        <title>A chromosomal-level reference genome of Carpinus fangiana (Coryloideae, Betulaceae).</title>
        <authorList>
            <person name="Yang X."/>
            <person name="Wang Z."/>
            <person name="Zhang L."/>
            <person name="Hao G."/>
            <person name="Liu J."/>
            <person name="Yang Y."/>
        </authorList>
    </citation>
    <scope>NUCLEOTIDE SEQUENCE [LARGE SCALE GENOMIC DNA]</scope>
    <source>
        <strain evidence="8">Cfa_2016G</strain>
        <tissue evidence="8">Leaf</tissue>
    </source>
</reference>
<dbReference type="GO" id="GO:0006281">
    <property type="term" value="P:DNA repair"/>
    <property type="evidence" value="ECO:0007669"/>
    <property type="project" value="InterPro"/>
</dbReference>
<evidence type="ECO:0000256" key="1">
    <source>
        <dbReference type="ARBA" id="ARBA00004123"/>
    </source>
</evidence>
<dbReference type="PANTHER" id="PTHR12172">
    <property type="entry name" value="CELL CYCLE CHECKPOINT PROTEIN RAD17"/>
    <property type="match status" value="1"/>
</dbReference>
<dbReference type="AlphaFoldDB" id="A0A5N6QZF1"/>
<dbReference type="InterPro" id="IPR004582">
    <property type="entry name" value="Checkpoint_prot_Rad17_Rad24"/>
</dbReference>
<dbReference type="Gene3D" id="3.40.50.300">
    <property type="entry name" value="P-loop containing nucleotide triphosphate hydrolases"/>
    <property type="match status" value="1"/>
</dbReference>
<evidence type="ECO:0000256" key="4">
    <source>
        <dbReference type="ARBA" id="ARBA00022763"/>
    </source>
</evidence>
<keyword evidence="3" id="KW-0547">Nucleotide-binding</keyword>